<gene>
    <name evidence="1" type="ORF">SAMN05216417_102188</name>
</gene>
<dbReference type="InterPro" id="IPR041895">
    <property type="entry name" value="ArdA_dom1"/>
</dbReference>
<dbReference type="Gene3D" id="3.10.20.480">
    <property type="entry name" value="Antirestriction protein ArdA, domain 1"/>
    <property type="match status" value="1"/>
</dbReference>
<dbReference type="Proteomes" id="UP000182649">
    <property type="component" value="Unassembled WGS sequence"/>
</dbReference>
<dbReference type="Pfam" id="PF07275">
    <property type="entry name" value="ArdA"/>
    <property type="match status" value="1"/>
</dbReference>
<organism evidence="1 2">
    <name type="scientific">Nitrosospira multiformis</name>
    <dbReference type="NCBI Taxonomy" id="1231"/>
    <lineage>
        <taxon>Bacteria</taxon>
        <taxon>Pseudomonadati</taxon>
        <taxon>Pseudomonadota</taxon>
        <taxon>Betaproteobacteria</taxon>
        <taxon>Nitrosomonadales</taxon>
        <taxon>Nitrosomonadaceae</taxon>
        <taxon>Nitrosospira</taxon>
    </lineage>
</organism>
<dbReference type="InterPro" id="IPR009899">
    <property type="entry name" value="ArdA"/>
</dbReference>
<dbReference type="RefSeq" id="WP_074973050.1">
    <property type="nucleotide sequence ID" value="NZ_FPBZ01000002.1"/>
</dbReference>
<dbReference type="EMBL" id="FPBZ01000002">
    <property type="protein sequence ID" value="SFU39300.1"/>
    <property type="molecule type" value="Genomic_DNA"/>
</dbReference>
<protein>
    <submittedName>
        <fullName evidence="1">Antirestriction protein</fullName>
    </submittedName>
</protein>
<proteinExistence type="predicted"/>
<sequence length="171" mass="19312">MSDEIRIYVADLAAYNAGYLHGVWINACDELDNIKAQINEMLAASPEDFAEEYAIHDYEGFGSYALGEYAGIETAHEVACFIAEYPDYGGELLNHFGGDLEDARTAAEDNYCGCYKSLADYAEELTEETTQIPENLTYYIDYERMGRDMEISGDVFTIATGFEEIHIFWNH</sequence>
<dbReference type="Gene3D" id="1.10.10.1190">
    <property type="entry name" value="Antirestriction protein ArdA, domain 3"/>
    <property type="match status" value="1"/>
</dbReference>
<evidence type="ECO:0000313" key="1">
    <source>
        <dbReference type="EMBL" id="SFU39300.1"/>
    </source>
</evidence>
<name>A0A1I7FSZ3_9PROT</name>
<accession>A0A1I7FSZ3</accession>
<evidence type="ECO:0000313" key="2">
    <source>
        <dbReference type="Proteomes" id="UP000182649"/>
    </source>
</evidence>
<dbReference type="AlphaFoldDB" id="A0A1I7FSZ3"/>
<dbReference type="OrthoDB" id="944647at2"/>
<reference evidence="2" key="1">
    <citation type="submission" date="2016-10" db="EMBL/GenBank/DDBJ databases">
        <authorList>
            <person name="Varghese N."/>
            <person name="Submissions S."/>
        </authorList>
    </citation>
    <scope>NUCLEOTIDE SEQUENCE [LARGE SCALE GENOMIC DNA]</scope>
    <source>
        <strain evidence="2">Nl14</strain>
    </source>
</reference>
<dbReference type="InterPro" id="IPR041893">
    <property type="entry name" value="ArdA_dom3"/>
</dbReference>